<keyword evidence="2 4" id="KW-0479">Metal-binding</keyword>
<dbReference type="PIRSF" id="PIRSF004761">
    <property type="entry name" value="Hydrgn_mat_HypA"/>
    <property type="match status" value="1"/>
</dbReference>
<evidence type="ECO:0000256" key="2">
    <source>
        <dbReference type="ARBA" id="ARBA00022723"/>
    </source>
</evidence>
<evidence type="ECO:0000256" key="1">
    <source>
        <dbReference type="ARBA" id="ARBA00022596"/>
    </source>
</evidence>
<protein>
    <recommendedName>
        <fullName evidence="4">Hydrogenase maturation factor HypA</fullName>
    </recommendedName>
</protein>
<dbReference type="PANTHER" id="PTHR34535:SF3">
    <property type="entry name" value="HYDROGENASE MATURATION FACTOR HYPA"/>
    <property type="match status" value="1"/>
</dbReference>
<dbReference type="EMBL" id="NXLX01000004">
    <property type="protein sequence ID" value="RDU74190.1"/>
    <property type="molecule type" value="Genomic_DNA"/>
</dbReference>
<keyword evidence="3 4" id="KW-0862">Zinc</keyword>
<dbReference type="NCBIfam" id="TIGR00100">
    <property type="entry name" value="hypA"/>
    <property type="match status" value="1"/>
</dbReference>
<feature type="binding site" evidence="4">
    <location>
        <position position="2"/>
    </location>
    <ligand>
        <name>Ni(2+)</name>
        <dbReference type="ChEBI" id="CHEBI:49786"/>
    </ligand>
</feature>
<reference evidence="5 6" key="1">
    <citation type="submission" date="2018-04" db="EMBL/GenBank/DDBJ databases">
        <title>Novel Campyloabacter and Helicobacter Species and Strains.</title>
        <authorList>
            <person name="Mannion A.J."/>
            <person name="Shen Z."/>
            <person name="Fox J.G."/>
        </authorList>
    </citation>
    <scope>NUCLEOTIDE SEQUENCE [LARGE SCALE GENOMIC DNA]</scope>
    <source>
        <strain evidence="5 6">MIT 04-9362</strain>
    </source>
</reference>
<dbReference type="HAMAP" id="MF_00213">
    <property type="entry name" value="HypA_HybF"/>
    <property type="match status" value="1"/>
</dbReference>
<dbReference type="Proteomes" id="UP000256695">
    <property type="component" value="Unassembled WGS sequence"/>
</dbReference>
<comment type="function">
    <text evidence="4">Involved in the maturation of [NiFe] hydrogenases. Required for nickel insertion into the metal center of the hydrogenase.</text>
</comment>
<dbReference type="RefSeq" id="WP_115578698.1">
    <property type="nucleotide sequence ID" value="NZ_NXLX01000004.1"/>
</dbReference>
<gene>
    <name evidence="4" type="primary">hypA</name>
    <name evidence="5" type="ORF">CQA57_02675</name>
</gene>
<comment type="caution">
    <text evidence="5">The sequence shown here is derived from an EMBL/GenBank/DDBJ whole genome shotgun (WGS) entry which is preliminary data.</text>
</comment>
<name>A0A3D8JA59_9HELI</name>
<keyword evidence="1 4" id="KW-0533">Nickel</keyword>
<dbReference type="Gene3D" id="3.30.2320.80">
    <property type="match status" value="1"/>
</dbReference>
<dbReference type="Pfam" id="PF01155">
    <property type="entry name" value="HypA"/>
    <property type="match status" value="1"/>
</dbReference>
<dbReference type="PANTHER" id="PTHR34535">
    <property type="entry name" value="HYDROGENASE MATURATION FACTOR HYPA"/>
    <property type="match status" value="1"/>
</dbReference>
<evidence type="ECO:0000256" key="3">
    <source>
        <dbReference type="ARBA" id="ARBA00022833"/>
    </source>
</evidence>
<comment type="similarity">
    <text evidence="4">Belongs to the HypA/HybF family.</text>
</comment>
<proteinExistence type="inferred from homology"/>
<feature type="binding site" evidence="4">
    <location>
        <position position="77"/>
    </location>
    <ligand>
        <name>Zn(2+)</name>
        <dbReference type="ChEBI" id="CHEBI:29105"/>
    </ligand>
</feature>
<dbReference type="GO" id="GO:0051604">
    <property type="term" value="P:protein maturation"/>
    <property type="evidence" value="ECO:0007669"/>
    <property type="project" value="InterPro"/>
</dbReference>
<dbReference type="OrthoDB" id="9800361at2"/>
<organism evidence="5 6">
    <name type="scientific">Helicobacter anseris</name>
    <dbReference type="NCBI Taxonomy" id="375926"/>
    <lineage>
        <taxon>Bacteria</taxon>
        <taxon>Pseudomonadati</taxon>
        <taxon>Campylobacterota</taxon>
        <taxon>Epsilonproteobacteria</taxon>
        <taxon>Campylobacterales</taxon>
        <taxon>Helicobacteraceae</taxon>
        <taxon>Helicobacter</taxon>
    </lineage>
</organism>
<feature type="binding site" evidence="4">
    <location>
        <position position="74"/>
    </location>
    <ligand>
        <name>Zn(2+)</name>
        <dbReference type="ChEBI" id="CHEBI:29105"/>
    </ligand>
</feature>
<evidence type="ECO:0000313" key="6">
    <source>
        <dbReference type="Proteomes" id="UP000256695"/>
    </source>
</evidence>
<dbReference type="GO" id="GO:0008270">
    <property type="term" value="F:zinc ion binding"/>
    <property type="evidence" value="ECO:0007669"/>
    <property type="project" value="UniProtKB-UniRule"/>
</dbReference>
<evidence type="ECO:0000256" key="4">
    <source>
        <dbReference type="HAMAP-Rule" id="MF_00213"/>
    </source>
</evidence>
<dbReference type="GO" id="GO:0016151">
    <property type="term" value="F:nickel cation binding"/>
    <property type="evidence" value="ECO:0007669"/>
    <property type="project" value="UniProtKB-UniRule"/>
</dbReference>
<dbReference type="NCBIfam" id="NF001839">
    <property type="entry name" value="PRK00564.1"/>
    <property type="match status" value="1"/>
</dbReference>
<accession>A0A3D8JA59</accession>
<sequence length="120" mass="13694">MHEYSVVASLIDLCEENAKKHNAKEVQKVVVAIGERSGMDKSLFISAFETFREESIFCKNSILEILDEKVELECKDCGVVFYPKELLYGECIKCGSSRLEIIKGKEMHLMSLELLQEEDL</sequence>
<feature type="binding site" evidence="4">
    <location>
        <position position="91"/>
    </location>
    <ligand>
        <name>Zn(2+)</name>
        <dbReference type="ChEBI" id="CHEBI:29105"/>
    </ligand>
</feature>
<dbReference type="AlphaFoldDB" id="A0A3D8JA59"/>
<dbReference type="InterPro" id="IPR000688">
    <property type="entry name" value="HypA/HybF"/>
</dbReference>
<feature type="binding site" evidence="4">
    <location>
        <position position="94"/>
    </location>
    <ligand>
        <name>Zn(2+)</name>
        <dbReference type="ChEBI" id="CHEBI:29105"/>
    </ligand>
</feature>
<evidence type="ECO:0000313" key="5">
    <source>
        <dbReference type="EMBL" id="RDU74190.1"/>
    </source>
</evidence>
<keyword evidence="6" id="KW-1185">Reference proteome</keyword>